<evidence type="ECO:0000313" key="5">
    <source>
        <dbReference type="EnsemblMetazoa" id="GAUT014796-PA"/>
    </source>
</evidence>
<feature type="signal peptide" evidence="4">
    <location>
        <begin position="1"/>
        <end position="31"/>
    </location>
</feature>
<accession>A0A1A9UTH8</accession>
<name>A0A1A9UTH8_GLOAU</name>
<dbReference type="GO" id="GO:0007623">
    <property type="term" value="P:circadian rhythm"/>
    <property type="evidence" value="ECO:0007669"/>
    <property type="project" value="UniProtKB-ARBA"/>
</dbReference>
<dbReference type="Pfam" id="PF06585">
    <property type="entry name" value="JHBP"/>
    <property type="match status" value="1"/>
</dbReference>
<dbReference type="FunFam" id="3.15.10.30:FF:000001">
    <property type="entry name" value="Takeout-like protein 1"/>
    <property type="match status" value="1"/>
</dbReference>
<feature type="chain" id="PRO_5008398797" evidence="4">
    <location>
        <begin position="32"/>
        <end position="279"/>
    </location>
</feature>
<dbReference type="Proteomes" id="UP000078200">
    <property type="component" value="Unassembled WGS sequence"/>
</dbReference>
<dbReference type="SMART" id="SM00700">
    <property type="entry name" value="JHBP"/>
    <property type="match status" value="1"/>
</dbReference>
<dbReference type="PANTHER" id="PTHR11008:SF25">
    <property type="entry name" value="IP09473P-RELATED"/>
    <property type="match status" value="1"/>
</dbReference>
<dbReference type="AlphaFoldDB" id="A0A1A9UTH8"/>
<dbReference type="Gene3D" id="3.15.10.30">
    <property type="entry name" value="Haemolymph juvenile hormone binding protein"/>
    <property type="match status" value="1"/>
</dbReference>
<keyword evidence="1 4" id="KW-0732">Signal</keyword>
<keyword evidence="2" id="KW-0090">Biological rhythms</keyword>
<organism evidence="5 6">
    <name type="scientific">Glossina austeni</name>
    <name type="common">Savannah tsetse fly</name>
    <dbReference type="NCBI Taxonomy" id="7395"/>
    <lineage>
        <taxon>Eukaryota</taxon>
        <taxon>Metazoa</taxon>
        <taxon>Ecdysozoa</taxon>
        <taxon>Arthropoda</taxon>
        <taxon>Hexapoda</taxon>
        <taxon>Insecta</taxon>
        <taxon>Pterygota</taxon>
        <taxon>Neoptera</taxon>
        <taxon>Endopterygota</taxon>
        <taxon>Diptera</taxon>
        <taxon>Brachycera</taxon>
        <taxon>Muscomorpha</taxon>
        <taxon>Hippoboscoidea</taxon>
        <taxon>Glossinidae</taxon>
        <taxon>Glossina</taxon>
    </lineage>
</organism>
<keyword evidence="6" id="KW-1185">Reference proteome</keyword>
<evidence type="ECO:0000256" key="3">
    <source>
        <dbReference type="ARBA" id="ARBA00060902"/>
    </source>
</evidence>
<dbReference type="PANTHER" id="PTHR11008">
    <property type="entry name" value="PROTEIN TAKEOUT-LIKE PROTEIN"/>
    <property type="match status" value="1"/>
</dbReference>
<dbReference type="VEuPathDB" id="VectorBase:GAUT014796"/>
<evidence type="ECO:0000256" key="2">
    <source>
        <dbReference type="ARBA" id="ARBA00023108"/>
    </source>
</evidence>
<evidence type="ECO:0000256" key="4">
    <source>
        <dbReference type="SAM" id="SignalP"/>
    </source>
</evidence>
<dbReference type="InterPro" id="IPR010562">
    <property type="entry name" value="Haemolymph_juvenile_hormone-bd"/>
</dbReference>
<dbReference type="GO" id="GO:0005615">
    <property type="term" value="C:extracellular space"/>
    <property type="evidence" value="ECO:0007669"/>
    <property type="project" value="TreeGrafter"/>
</dbReference>
<protein>
    <submittedName>
        <fullName evidence="5">Uncharacterized protein</fullName>
    </submittedName>
</protein>
<proteinExistence type="inferred from homology"/>
<evidence type="ECO:0000256" key="1">
    <source>
        <dbReference type="ARBA" id="ARBA00022729"/>
    </source>
</evidence>
<reference evidence="5" key="1">
    <citation type="submission" date="2020-05" db="UniProtKB">
        <authorList>
            <consortium name="EnsemblMetazoa"/>
        </authorList>
    </citation>
    <scope>IDENTIFICATION</scope>
    <source>
        <strain evidence="5">TTRI</strain>
    </source>
</reference>
<comment type="similarity">
    <text evidence="3">Belongs to the TO family.</text>
</comment>
<dbReference type="EnsemblMetazoa" id="GAUT014796-RA">
    <property type="protein sequence ID" value="GAUT014796-PA"/>
    <property type="gene ID" value="GAUT014796"/>
</dbReference>
<evidence type="ECO:0000313" key="6">
    <source>
        <dbReference type="Proteomes" id="UP000078200"/>
    </source>
</evidence>
<sequence>MQQVSRSTKLMGHCILALFVIVLGGENYSNAFDYFSEKPSYVKSCKIYEPEFTKCSTESIQMLITQLGKGIPELEGIVRRLDPFIVDDIDFNQANTEAANLYAHLSNLTATGLSKLQIKESRVSKRDFGWLTTILVPKLRLEGHYRLNGRILVLTLQGEGHMFIEMDDLAVVMRTKTRLIEKGGFTFYNITELRAEIEIGNLRTQFDDLFGGNNKEIEKSTNESFNKNWREFFEALRPLITETVESILFDLLSNVFLTMPANFFVEDIPTPAQLYNNKV</sequence>
<dbReference type="InterPro" id="IPR038606">
    <property type="entry name" value="To_sf"/>
</dbReference>